<name>A0A1V3WVM4_MYCKA</name>
<sequence>MINGAAAACAAANRALNASTAAAAPVKPSGTTHNVKSTLLFLMLYDSAVFRLPNSRYPTTDRLHHACRPGATICRYIQQLGS</sequence>
<evidence type="ECO:0000256" key="1">
    <source>
        <dbReference type="SAM" id="SignalP"/>
    </source>
</evidence>
<keyword evidence="1" id="KW-0732">Signal</keyword>
<feature type="signal peptide" evidence="1">
    <location>
        <begin position="1"/>
        <end position="23"/>
    </location>
</feature>
<dbReference type="Proteomes" id="UP000188532">
    <property type="component" value="Unassembled WGS sequence"/>
</dbReference>
<comment type="caution">
    <text evidence="2">The sequence shown here is derived from an EMBL/GenBank/DDBJ whole genome shotgun (WGS) entry which is preliminary data.</text>
</comment>
<reference evidence="2 3" key="1">
    <citation type="submission" date="2017-02" db="EMBL/GenBank/DDBJ databases">
        <title>Complete genome sequences of Mycobacterium kansasii strains isolated from rhesus macaques.</title>
        <authorList>
            <person name="Panda A."/>
            <person name="Nagaraj S."/>
            <person name="Zhao X."/>
            <person name="Tettelin H."/>
            <person name="Detolla L.J."/>
        </authorList>
    </citation>
    <scope>NUCLEOTIDE SEQUENCE [LARGE SCALE GENOMIC DNA]</scope>
    <source>
        <strain evidence="2 3">11-3469</strain>
    </source>
</reference>
<accession>A0A1V3WVM4</accession>
<evidence type="ECO:0000313" key="2">
    <source>
        <dbReference type="EMBL" id="OOK71063.1"/>
    </source>
</evidence>
<organism evidence="2 3">
    <name type="scientific">Mycobacterium kansasii</name>
    <dbReference type="NCBI Taxonomy" id="1768"/>
    <lineage>
        <taxon>Bacteria</taxon>
        <taxon>Bacillati</taxon>
        <taxon>Actinomycetota</taxon>
        <taxon>Actinomycetes</taxon>
        <taxon>Mycobacteriales</taxon>
        <taxon>Mycobacteriaceae</taxon>
        <taxon>Mycobacterium</taxon>
    </lineage>
</organism>
<feature type="chain" id="PRO_5012889363" description="Secreted protein" evidence="1">
    <location>
        <begin position="24"/>
        <end position="82"/>
    </location>
</feature>
<proteinExistence type="predicted"/>
<evidence type="ECO:0000313" key="3">
    <source>
        <dbReference type="Proteomes" id="UP000188532"/>
    </source>
</evidence>
<dbReference type="EMBL" id="MVBN01000006">
    <property type="protein sequence ID" value="OOK71063.1"/>
    <property type="molecule type" value="Genomic_DNA"/>
</dbReference>
<protein>
    <recommendedName>
        <fullName evidence="4">Secreted protein</fullName>
    </recommendedName>
</protein>
<gene>
    <name evidence="2" type="ORF">BZL29_5537</name>
</gene>
<dbReference type="AlphaFoldDB" id="A0A1V3WVM4"/>
<evidence type="ECO:0008006" key="4">
    <source>
        <dbReference type="Google" id="ProtNLM"/>
    </source>
</evidence>